<evidence type="ECO:0000256" key="2">
    <source>
        <dbReference type="ARBA" id="ARBA00022643"/>
    </source>
</evidence>
<dbReference type="PANTHER" id="PTHR23026:SF90">
    <property type="entry name" value="IODOTYROSINE DEIODINASE 1"/>
    <property type="match status" value="1"/>
</dbReference>
<dbReference type="InterPro" id="IPR029479">
    <property type="entry name" value="Nitroreductase"/>
</dbReference>
<evidence type="ECO:0000256" key="1">
    <source>
        <dbReference type="ARBA" id="ARBA00022630"/>
    </source>
</evidence>
<reference evidence="5 6" key="1">
    <citation type="submission" date="2020-07" db="EMBL/GenBank/DDBJ databases">
        <title>Fungal Genomes of the International Space Station.</title>
        <authorList>
            <person name="Seuylemezian A."/>
            <person name="Singh N.K."/>
            <person name="Wood J."/>
            <person name="Venkateswaran K."/>
        </authorList>
    </citation>
    <scope>NUCLEOTIDE SEQUENCE [LARGE SCALE GENOMIC DNA]</scope>
    <source>
        <strain evidence="5 6">PL-B2</strain>
    </source>
</reference>
<evidence type="ECO:0000259" key="4">
    <source>
        <dbReference type="Pfam" id="PF00881"/>
    </source>
</evidence>
<dbReference type="Gene3D" id="3.40.109.10">
    <property type="entry name" value="NADH Oxidase"/>
    <property type="match status" value="1"/>
</dbReference>
<evidence type="ECO:0000313" key="5">
    <source>
        <dbReference type="EMBL" id="MBY0096060.1"/>
    </source>
</evidence>
<dbReference type="EMBL" id="JACWFH010000007">
    <property type="protein sequence ID" value="MBY0096060.1"/>
    <property type="molecule type" value="Genomic_DNA"/>
</dbReference>
<sequence length="175" mass="19787">MNVFDAIQKRREITQFQMKKVPQNELELLLDAGYLAPTGNNLPSKELVLVTNQEMLHHLSKTTPYVQWLENSSAAIVVLGRPEISKYWLQDTSIACGFIWLEAVEVGLGAAFGAVYHAEDANESKVREDHVREALGIPEDRRVVAILGVGYPEKEPEAKELLSRDTVVYYENFKK</sequence>
<keyword evidence="3" id="KW-0560">Oxidoreductase</keyword>
<dbReference type="InterPro" id="IPR000415">
    <property type="entry name" value="Nitroreductase-like"/>
</dbReference>
<evidence type="ECO:0000313" key="6">
    <source>
        <dbReference type="Proteomes" id="UP000769780"/>
    </source>
</evidence>
<dbReference type="Pfam" id="PF00881">
    <property type="entry name" value="Nitroreductase"/>
    <property type="match status" value="2"/>
</dbReference>
<dbReference type="Proteomes" id="UP000769780">
    <property type="component" value="Unassembled WGS sequence"/>
</dbReference>
<accession>A0ABS7K1M0</accession>
<dbReference type="SUPFAM" id="SSF55469">
    <property type="entry name" value="FMN-dependent nitroreductase-like"/>
    <property type="match status" value="1"/>
</dbReference>
<organism evidence="5 6">
    <name type="scientific">Mesobacillus maritimus</name>
    <dbReference type="NCBI Taxonomy" id="1643336"/>
    <lineage>
        <taxon>Bacteria</taxon>
        <taxon>Bacillati</taxon>
        <taxon>Bacillota</taxon>
        <taxon>Bacilli</taxon>
        <taxon>Bacillales</taxon>
        <taxon>Bacillaceae</taxon>
        <taxon>Mesobacillus</taxon>
    </lineage>
</organism>
<keyword evidence="2" id="KW-0288">FMN</keyword>
<proteinExistence type="predicted"/>
<feature type="domain" description="Nitroreductase" evidence="4">
    <location>
        <begin position="63"/>
        <end position="151"/>
    </location>
</feature>
<gene>
    <name evidence="5" type="ORF">H0185_04475</name>
</gene>
<dbReference type="InterPro" id="IPR050627">
    <property type="entry name" value="Nitroreductase/BluB"/>
</dbReference>
<dbReference type="RefSeq" id="WP_221871590.1">
    <property type="nucleotide sequence ID" value="NZ_JACWFH010000007.1"/>
</dbReference>
<feature type="domain" description="Nitroreductase" evidence="4">
    <location>
        <begin position="7"/>
        <end position="56"/>
    </location>
</feature>
<name>A0ABS7K1M0_9BACI</name>
<protein>
    <submittedName>
        <fullName evidence="5">Nitroreductase family protein</fullName>
    </submittedName>
</protein>
<keyword evidence="6" id="KW-1185">Reference proteome</keyword>
<evidence type="ECO:0000256" key="3">
    <source>
        <dbReference type="ARBA" id="ARBA00023002"/>
    </source>
</evidence>
<keyword evidence="1" id="KW-0285">Flavoprotein</keyword>
<comment type="caution">
    <text evidence="5">The sequence shown here is derived from an EMBL/GenBank/DDBJ whole genome shotgun (WGS) entry which is preliminary data.</text>
</comment>
<dbReference type="PANTHER" id="PTHR23026">
    <property type="entry name" value="NADPH NITROREDUCTASE"/>
    <property type="match status" value="1"/>
</dbReference>